<comment type="caution">
    <text evidence="1">The sequence shown here is derived from an EMBL/GenBank/DDBJ whole genome shotgun (WGS) entry which is preliminary data.</text>
</comment>
<reference evidence="1 2" key="1">
    <citation type="submission" date="2020-04" db="EMBL/GenBank/DDBJ databases">
        <title>MicrobeNet Type strains.</title>
        <authorList>
            <person name="Nicholson A.C."/>
        </authorList>
    </citation>
    <scope>NUCLEOTIDE SEQUENCE [LARGE SCALE GENOMIC DNA]</scope>
    <source>
        <strain evidence="1 2">ATCC BAA-277</strain>
    </source>
</reference>
<dbReference type="AlphaFoldDB" id="A0A846Z0N5"/>
<accession>A0A846Z0N5</accession>
<protein>
    <submittedName>
        <fullName evidence="1">Uncharacterized protein</fullName>
    </submittedName>
</protein>
<evidence type="ECO:0000313" key="1">
    <source>
        <dbReference type="EMBL" id="NKZ06820.1"/>
    </source>
</evidence>
<dbReference type="RefSeq" id="WP_067640278.1">
    <property type="nucleotide sequence ID" value="NZ_JAAXPI010000042.1"/>
</dbReference>
<proteinExistence type="predicted"/>
<organism evidence="1 2">
    <name type="scientific">Actinomadura latina</name>
    <dbReference type="NCBI Taxonomy" id="163603"/>
    <lineage>
        <taxon>Bacteria</taxon>
        <taxon>Bacillati</taxon>
        <taxon>Actinomycetota</taxon>
        <taxon>Actinomycetes</taxon>
        <taxon>Streptosporangiales</taxon>
        <taxon>Thermomonosporaceae</taxon>
        <taxon>Actinomadura</taxon>
    </lineage>
</organism>
<sequence length="225" mass="25591">MESVARRYDLTMLYAVYEAFRRDTARLEAAPGPDGPAVANTWSLFTSYWRIQDDAEKRALWTVMYAKDADEQAPDCGLGRRGLGRGGLGRVGVVLDRLATQTLRVVPLIDGVDAALEHRDPGMFARYAWELRASLDALLEFKESNVLPLIQETLTPFEWGTFDVEFRRELGLRGLGTFLPWLLDGAPEPTRNAVLRLMPPPIRLCYRVTWRPRYRRRSHLAVPAC</sequence>
<dbReference type="EMBL" id="JAAXPI010000042">
    <property type="protein sequence ID" value="NKZ06820.1"/>
    <property type="molecule type" value="Genomic_DNA"/>
</dbReference>
<name>A0A846Z0N5_9ACTN</name>
<evidence type="ECO:0000313" key="2">
    <source>
        <dbReference type="Proteomes" id="UP000579250"/>
    </source>
</evidence>
<gene>
    <name evidence="1" type="ORF">HGB48_24215</name>
</gene>
<dbReference type="Proteomes" id="UP000579250">
    <property type="component" value="Unassembled WGS sequence"/>
</dbReference>
<keyword evidence="2" id="KW-1185">Reference proteome</keyword>